<dbReference type="InterPro" id="IPR050319">
    <property type="entry name" value="ABC_transp_ATP-bind"/>
</dbReference>
<dbReference type="Pfam" id="PF00005">
    <property type="entry name" value="ABC_tran"/>
    <property type="match status" value="1"/>
</dbReference>
<organism evidence="8 9">
    <name type="scientific">Teichococcus vastitatis</name>
    <dbReference type="NCBI Taxonomy" id="2307076"/>
    <lineage>
        <taxon>Bacteria</taxon>
        <taxon>Pseudomonadati</taxon>
        <taxon>Pseudomonadota</taxon>
        <taxon>Alphaproteobacteria</taxon>
        <taxon>Acetobacterales</taxon>
        <taxon>Roseomonadaceae</taxon>
        <taxon>Roseomonas</taxon>
    </lineage>
</organism>
<feature type="region of interest" description="Disordered" evidence="6">
    <location>
        <begin position="253"/>
        <end position="278"/>
    </location>
</feature>
<keyword evidence="5 8" id="KW-0067">ATP-binding</keyword>
<dbReference type="PROSITE" id="PS50893">
    <property type="entry name" value="ABC_TRANSPORTER_2"/>
    <property type="match status" value="1"/>
</dbReference>
<evidence type="ECO:0000256" key="5">
    <source>
        <dbReference type="ARBA" id="ARBA00022840"/>
    </source>
</evidence>
<evidence type="ECO:0000256" key="3">
    <source>
        <dbReference type="ARBA" id="ARBA00022448"/>
    </source>
</evidence>
<dbReference type="Proteomes" id="UP001201985">
    <property type="component" value="Unassembled WGS sequence"/>
</dbReference>
<evidence type="ECO:0000313" key="8">
    <source>
        <dbReference type="EMBL" id="MCI0753500.1"/>
    </source>
</evidence>
<dbReference type="InterPro" id="IPR013563">
    <property type="entry name" value="Oligopep_ABC_C"/>
</dbReference>
<reference evidence="8 9" key="1">
    <citation type="submission" date="2022-03" db="EMBL/GenBank/DDBJ databases">
        <title>Complete genome analysis of Roseomonas KG 17.1 : a prolific producer of plant growth promoters.</title>
        <authorList>
            <person name="Saadouli I."/>
            <person name="Najjari A."/>
            <person name="Mosbah A."/>
            <person name="Ouzari H.I."/>
        </authorList>
    </citation>
    <scope>NUCLEOTIDE SEQUENCE [LARGE SCALE GENOMIC DNA]</scope>
    <source>
        <strain evidence="8 9">KG17-1</strain>
    </source>
</reference>
<evidence type="ECO:0000256" key="6">
    <source>
        <dbReference type="SAM" id="MobiDB-lite"/>
    </source>
</evidence>
<sequence>MNVPLLQAEALRRTYPLPGGRLLRAVDGIDLILARGETLAIVGESGCGKSTLGRLLLRLEEADSGRILLDGIDMRALRGEALRTMRRRVQVVFQDPYGSLNPRERIRDALVRPMLLHRLCDRAEAHRRAAALMERVGLSAAQLDRLPHQFSGGQRQRIAIARALSVGPELIICDEPVSALDVSVQAQVVNLLQDLQRETGVALVFISHDLAVVRHLAHHVAVMYAGRVVEAGPSHTVFADPRHPYTRALLEAAPRTDTGPRAPAPLAGEPPNPAAPPPGCRFAARCPEARDTCRREPPPALRSIATPHQAACHFAEALPPFTALAAAGPPAPALAARIAAYRRARDQNRGAASERPTPCA</sequence>
<evidence type="ECO:0000256" key="4">
    <source>
        <dbReference type="ARBA" id="ARBA00022741"/>
    </source>
</evidence>
<keyword evidence="9" id="KW-1185">Reference proteome</keyword>
<evidence type="ECO:0000259" key="7">
    <source>
        <dbReference type="PROSITE" id="PS50893"/>
    </source>
</evidence>
<comment type="caution">
    <text evidence="8">The sequence shown here is derived from an EMBL/GenBank/DDBJ whole genome shotgun (WGS) entry which is preliminary data.</text>
</comment>
<feature type="domain" description="ABC transporter" evidence="7">
    <location>
        <begin position="6"/>
        <end position="250"/>
    </location>
</feature>
<protein>
    <submittedName>
        <fullName evidence="8">ATP-binding cassette domain-containing protein</fullName>
    </submittedName>
</protein>
<dbReference type="EMBL" id="JALBUU010000004">
    <property type="protein sequence ID" value="MCI0753500.1"/>
    <property type="molecule type" value="Genomic_DNA"/>
</dbReference>
<evidence type="ECO:0000256" key="1">
    <source>
        <dbReference type="ARBA" id="ARBA00004417"/>
    </source>
</evidence>
<evidence type="ECO:0000256" key="2">
    <source>
        <dbReference type="ARBA" id="ARBA00005417"/>
    </source>
</evidence>
<comment type="similarity">
    <text evidence="2">Belongs to the ABC transporter superfamily.</text>
</comment>
<proteinExistence type="inferred from homology"/>
<dbReference type="PANTHER" id="PTHR43776:SF7">
    <property type="entry name" value="D,D-DIPEPTIDE TRANSPORT ATP-BINDING PROTEIN DDPF-RELATED"/>
    <property type="match status" value="1"/>
</dbReference>
<comment type="subcellular location">
    <subcellularLocation>
        <location evidence="1">Cell inner membrane</location>
        <topology evidence="1">Peripheral membrane protein</topology>
    </subcellularLocation>
</comment>
<dbReference type="InterPro" id="IPR017871">
    <property type="entry name" value="ABC_transporter-like_CS"/>
</dbReference>
<dbReference type="PANTHER" id="PTHR43776">
    <property type="entry name" value="TRANSPORT ATP-BINDING PROTEIN"/>
    <property type="match status" value="1"/>
</dbReference>
<dbReference type="CDD" id="cd03257">
    <property type="entry name" value="ABC_NikE_OppD_transporters"/>
    <property type="match status" value="1"/>
</dbReference>
<dbReference type="Pfam" id="PF08352">
    <property type="entry name" value="oligo_HPY"/>
    <property type="match status" value="1"/>
</dbReference>
<dbReference type="RefSeq" id="WP_241792726.1">
    <property type="nucleotide sequence ID" value="NZ_JALBUU010000004.1"/>
</dbReference>
<keyword evidence="4" id="KW-0547">Nucleotide-binding</keyword>
<keyword evidence="3" id="KW-0813">Transport</keyword>
<dbReference type="GO" id="GO:0005524">
    <property type="term" value="F:ATP binding"/>
    <property type="evidence" value="ECO:0007669"/>
    <property type="project" value="UniProtKB-KW"/>
</dbReference>
<dbReference type="InterPro" id="IPR003439">
    <property type="entry name" value="ABC_transporter-like_ATP-bd"/>
</dbReference>
<dbReference type="SUPFAM" id="SSF52540">
    <property type="entry name" value="P-loop containing nucleoside triphosphate hydrolases"/>
    <property type="match status" value="1"/>
</dbReference>
<name>A0ABS9W2H5_9PROT</name>
<gene>
    <name evidence="8" type="ORF">MON41_06970</name>
</gene>
<dbReference type="SMART" id="SM00382">
    <property type="entry name" value="AAA"/>
    <property type="match status" value="1"/>
</dbReference>
<dbReference type="NCBIfam" id="TIGR01727">
    <property type="entry name" value="oligo_HPY"/>
    <property type="match status" value="1"/>
</dbReference>
<dbReference type="InterPro" id="IPR003593">
    <property type="entry name" value="AAA+_ATPase"/>
</dbReference>
<dbReference type="Gene3D" id="3.40.50.300">
    <property type="entry name" value="P-loop containing nucleotide triphosphate hydrolases"/>
    <property type="match status" value="1"/>
</dbReference>
<feature type="compositionally biased region" description="Pro residues" evidence="6">
    <location>
        <begin position="268"/>
        <end position="278"/>
    </location>
</feature>
<dbReference type="PROSITE" id="PS00211">
    <property type="entry name" value="ABC_TRANSPORTER_1"/>
    <property type="match status" value="1"/>
</dbReference>
<dbReference type="InterPro" id="IPR027417">
    <property type="entry name" value="P-loop_NTPase"/>
</dbReference>
<evidence type="ECO:0000313" key="9">
    <source>
        <dbReference type="Proteomes" id="UP001201985"/>
    </source>
</evidence>
<accession>A0ABS9W2H5</accession>